<feature type="region of interest" description="Disordered" evidence="4">
    <location>
        <begin position="1"/>
        <end position="23"/>
    </location>
</feature>
<dbReference type="SUPFAM" id="SSF53335">
    <property type="entry name" value="S-adenosyl-L-methionine-dependent methyltransferases"/>
    <property type="match status" value="1"/>
</dbReference>
<dbReference type="PANTHER" id="PTHR43464">
    <property type="entry name" value="METHYLTRANSFERASE"/>
    <property type="match status" value="1"/>
</dbReference>
<protein>
    <recommendedName>
        <fullName evidence="5">Methyltransferase type 11 domain-containing protein</fullName>
    </recommendedName>
</protein>
<reference evidence="6 7" key="1">
    <citation type="submission" date="2018-06" db="EMBL/GenBank/DDBJ databases">
        <title>NTM in soil in Japan.</title>
        <authorList>
            <person name="Ohya K."/>
        </authorList>
    </citation>
    <scope>NUCLEOTIDE SEQUENCE [LARGE SCALE GENOMIC DNA]</scope>
    <source>
        <strain evidence="6 7">GF76</strain>
    </source>
</reference>
<evidence type="ECO:0000256" key="2">
    <source>
        <dbReference type="ARBA" id="ARBA00022679"/>
    </source>
</evidence>
<keyword evidence="3" id="KW-0949">S-adenosyl-L-methionine</keyword>
<dbReference type="GO" id="GO:0032259">
    <property type="term" value="P:methylation"/>
    <property type="evidence" value="ECO:0007669"/>
    <property type="project" value="UniProtKB-KW"/>
</dbReference>
<evidence type="ECO:0000313" key="7">
    <source>
        <dbReference type="Proteomes" id="UP000250347"/>
    </source>
</evidence>
<dbReference type="CDD" id="cd02440">
    <property type="entry name" value="AdoMet_MTases"/>
    <property type="match status" value="1"/>
</dbReference>
<dbReference type="InterPro" id="IPR013216">
    <property type="entry name" value="Methyltransf_11"/>
</dbReference>
<organism evidence="6 7">
    <name type="scientific">Mycobacterium colombiense</name>
    <dbReference type="NCBI Taxonomy" id="339268"/>
    <lineage>
        <taxon>Bacteria</taxon>
        <taxon>Bacillati</taxon>
        <taxon>Actinomycetota</taxon>
        <taxon>Actinomycetes</taxon>
        <taxon>Mycobacteriales</taxon>
        <taxon>Mycobacteriaceae</taxon>
        <taxon>Mycobacterium</taxon>
        <taxon>Mycobacterium avium complex (MAC)</taxon>
    </lineage>
</organism>
<accession>A0A329KKG8</accession>
<dbReference type="GO" id="GO:0008757">
    <property type="term" value="F:S-adenosylmethionine-dependent methyltransferase activity"/>
    <property type="evidence" value="ECO:0007669"/>
    <property type="project" value="InterPro"/>
</dbReference>
<comment type="caution">
    <text evidence="6">The sequence shown here is derived from an EMBL/GenBank/DDBJ whole genome shotgun (WGS) entry which is preliminary data.</text>
</comment>
<dbReference type="Gene3D" id="3.40.50.150">
    <property type="entry name" value="Vaccinia Virus protein VP39"/>
    <property type="match status" value="1"/>
</dbReference>
<evidence type="ECO:0000256" key="3">
    <source>
        <dbReference type="ARBA" id="ARBA00022691"/>
    </source>
</evidence>
<evidence type="ECO:0000256" key="1">
    <source>
        <dbReference type="ARBA" id="ARBA00022603"/>
    </source>
</evidence>
<dbReference type="Proteomes" id="UP000250347">
    <property type="component" value="Unassembled WGS sequence"/>
</dbReference>
<gene>
    <name evidence="6" type="ORF">DQP58_10970</name>
</gene>
<dbReference type="AlphaFoldDB" id="A0A329KKG8"/>
<dbReference type="EMBL" id="QMEU01000024">
    <property type="protein sequence ID" value="RAU96047.1"/>
    <property type="molecule type" value="Genomic_DNA"/>
</dbReference>
<name>A0A329KKG8_9MYCO</name>
<evidence type="ECO:0000256" key="4">
    <source>
        <dbReference type="SAM" id="MobiDB-lite"/>
    </source>
</evidence>
<proteinExistence type="predicted"/>
<dbReference type="PANTHER" id="PTHR43464:SF19">
    <property type="entry name" value="UBIQUINONE BIOSYNTHESIS O-METHYLTRANSFERASE, MITOCHONDRIAL"/>
    <property type="match status" value="1"/>
</dbReference>
<keyword evidence="1" id="KW-0489">Methyltransferase</keyword>
<evidence type="ECO:0000259" key="5">
    <source>
        <dbReference type="Pfam" id="PF08241"/>
    </source>
</evidence>
<dbReference type="InterPro" id="IPR029063">
    <property type="entry name" value="SAM-dependent_MTases_sf"/>
</dbReference>
<sequence length="226" mass="25246">MAIGRRSMKTDRMPPTSPAFARDPNTAAYYDRRAAEYDEWYLGQGQFAQRDRPGWSAEVERVVRLVADLPVARTLDAACGSGFLTRHLRGVVVGADQSRAMVELTQSRLPHGVAVIADALSLPFADKAFDRVLTGHFYGHLPADERQAFLTEARRIAGELIVIDSALRAGVEPEQWQERTLNDGSRHRVYKRYLGGRQLADELGGEVLFDGTWFAAARVRWDCAKV</sequence>
<keyword evidence="2" id="KW-0808">Transferase</keyword>
<evidence type="ECO:0000313" key="6">
    <source>
        <dbReference type="EMBL" id="RAU96047.1"/>
    </source>
</evidence>
<feature type="domain" description="Methyltransferase type 11" evidence="5">
    <location>
        <begin position="75"/>
        <end position="156"/>
    </location>
</feature>
<dbReference type="Pfam" id="PF08241">
    <property type="entry name" value="Methyltransf_11"/>
    <property type="match status" value="1"/>
</dbReference>